<accession>F8LCB2</accession>
<sequence>MNTSRKKRLEKVAKRVTGKERRYKSAKVVCDPEIMNSFDSSMIDADFVLILPDNGRRGDGQTVPKGSYLVDYF</sequence>
<name>F8LCB2_9BACT</name>
<organism evidence="1">
    <name type="scientific">Waddlia chondrophila 2032/99</name>
    <dbReference type="NCBI Taxonomy" id="765953"/>
    <lineage>
        <taxon>Bacteria</taxon>
        <taxon>Pseudomonadati</taxon>
        <taxon>Chlamydiota</taxon>
        <taxon>Chlamydiia</taxon>
        <taxon>Parachlamydiales</taxon>
        <taxon>Waddliaceae</taxon>
        <taxon>Waddlia</taxon>
    </lineage>
</organism>
<dbReference type="AlphaFoldDB" id="F8LCB2"/>
<reference evidence="1" key="1">
    <citation type="submission" date="2011-05" db="EMBL/GenBank/DDBJ databases">
        <title>Unity in variety -- the pan-genome of the Chlamydiae.</title>
        <authorList>
            <person name="Collingro A."/>
            <person name="Tischler P."/>
            <person name="Weinmaier T."/>
            <person name="Penz T."/>
            <person name="Heinz E."/>
            <person name="Brunham R.C."/>
            <person name="Read T.D."/>
            <person name="Bavoil P.M."/>
            <person name="Sachse K."/>
            <person name="Kahane S."/>
            <person name="Friedman M.G."/>
            <person name="Rattei T."/>
            <person name="Myers G.S.A."/>
            <person name="Horn M."/>
        </authorList>
    </citation>
    <scope>NUCLEOTIDE SEQUENCE</scope>
    <source>
        <strain evidence="1">2032/99</strain>
    </source>
</reference>
<dbReference type="EMBL" id="FR872650">
    <property type="protein sequence ID" value="CCB91126.1"/>
    <property type="molecule type" value="Genomic_DNA"/>
</dbReference>
<gene>
    <name evidence="1" type="ORF">WCH_CV17510</name>
</gene>
<proteinExistence type="predicted"/>
<protein>
    <submittedName>
        <fullName evidence="1">Uncharacterized protein</fullName>
    </submittedName>
</protein>
<evidence type="ECO:0000313" key="1">
    <source>
        <dbReference type="EMBL" id="CCB91126.1"/>
    </source>
</evidence>